<evidence type="ECO:0000256" key="6">
    <source>
        <dbReference type="SAM" id="Phobius"/>
    </source>
</evidence>
<dbReference type="GO" id="GO:0016020">
    <property type="term" value="C:membrane"/>
    <property type="evidence" value="ECO:0007669"/>
    <property type="project" value="UniProtKB-SubCell"/>
</dbReference>
<evidence type="ECO:0000256" key="3">
    <source>
        <dbReference type="ARBA" id="ARBA00022989"/>
    </source>
</evidence>
<evidence type="ECO:0000256" key="1">
    <source>
        <dbReference type="ARBA" id="ARBA00004167"/>
    </source>
</evidence>
<reference evidence="7 8" key="1">
    <citation type="journal article" date="2018" name="Int. J. Syst. Evol. Microbiol.">
        <title>Parvibium lacunae gen. nov., sp. nov., a new member of the family Alcaligenaceae isolated from a freshwater pond.</title>
        <authorList>
            <person name="Chen W.M."/>
            <person name="Xie P.B."/>
            <person name="Hsu M.Y."/>
            <person name="Sheu S.Y."/>
        </authorList>
    </citation>
    <scope>NUCLEOTIDE SEQUENCE [LARGE SCALE GENOMIC DNA]</scope>
    <source>
        <strain evidence="7 8">KMB9</strain>
    </source>
</reference>
<feature type="transmembrane region" description="Helical" evidence="6">
    <location>
        <begin position="21"/>
        <end position="42"/>
    </location>
</feature>
<dbReference type="InterPro" id="IPR006260">
    <property type="entry name" value="TonB/TolA_C"/>
</dbReference>
<feature type="compositionally biased region" description="Pro residues" evidence="5">
    <location>
        <begin position="67"/>
        <end position="80"/>
    </location>
</feature>
<dbReference type="AlphaFoldDB" id="A0A368L3E9"/>
<comment type="caution">
    <text evidence="7">The sequence shown here is derived from an EMBL/GenBank/DDBJ whole genome shotgun (WGS) entry which is preliminary data.</text>
</comment>
<evidence type="ECO:0000313" key="8">
    <source>
        <dbReference type="Proteomes" id="UP000252357"/>
    </source>
</evidence>
<gene>
    <name evidence="7" type="ORF">DU000_04510</name>
</gene>
<feature type="region of interest" description="Disordered" evidence="5">
    <location>
        <begin position="235"/>
        <end position="259"/>
    </location>
</feature>
<dbReference type="Gene3D" id="3.30.1150.10">
    <property type="match status" value="1"/>
</dbReference>
<keyword evidence="4 6" id="KW-0472">Membrane</keyword>
<feature type="region of interest" description="Disordered" evidence="5">
    <location>
        <begin position="144"/>
        <end position="169"/>
    </location>
</feature>
<dbReference type="NCBIfam" id="TIGR01352">
    <property type="entry name" value="tonB_Cterm"/>
    <property type="match status" value="1"/>
</dbReference>
<dbReference type="OrthoDB" id="5298892at2"/>
<dbReference type="EMBL" id="QPGB01000002">
    <property type="protein sequence ID" value="RCS58107.1"/>
    <property type="molecule type" value="Genomic_DNA"/>
</dbReference>
<protein>
    <submittedName>
        <fullName evidence="7">TonB C-terminal domain-containing protein</fullName>
    </submittedName>
</protein>
<feature type="compositionally biased region" description="Polar residues" evidence="5">
    <location>
        <begin position="154"/>
        <end position="169"/>
    </location>
</feature>
<accession>A0A368L3E9</accession>
<feature type="region of interest" description="Disordered" evidence="5">
    <location>
        <begin position="62"/>
        <end position="130"/>
    </location>
</feature>
<evidence type="ECO:0000256" key="2">
    <source>
        <dbReference type="ARBA" id="ARBA00022692"/>
    </source>
</evidence>
<sequence>MSVSLTIDTRHPIQRSQRWQLRSLGLAVLMHSLLLLGLLMHVDWRSRQTEAVEAEIWSSLPVTAGRPAPPPEPPVPPTPLAKPVERPAPAIQEKPAIALPEKKPPPPEKTPVTKPPVQTPASESNKQAEALREKLRQQELDRLFGKASPEAKGNDSQSTASRSQGRNDNEFASQVRGCIRPHIRKLATLNGNPEALYRIELLPDGTHIEVKLLKTSGQRTWDETVERAIRNCDPLPRPKTGSMPRHIDIGFRPLDDSTP</sequence>
<feature type="compositionally biased region" description="Pro residues" evidence="5">
    <location>
        <begin position="107"/>
        <end position="118"/>
    </location>
</feature>
<evidence type="ECO:0000313" key="7">
    <source>
        <dbReference type="EMBL" id="RCS58107.1"/>
    </source>
</evidence>
<dbReference type="SUPFAM" id="SSF74653">
    <property type="entry name" value="TolA/TonB C-terminal domain"/>
    <property type="match status" value="1"/>
</dbReference>
<dbReference type="Proteomes" id="UP000252357">
    <property type="component" value="Unassembled WGS sequence"/>
</dbReference>
<name>A0A368L3E9_9BURK</name>
<comment type="subcellular location">
    <subcellularLocation>
        <location evidence="1">Membrane</location>
        <topology evidence="1">Single-pass membrane protein</topology>
    </subcellularLocation>
</comment>
<feature type="compositionally biased region" description="Basic and acidic residues" evidence="5">
    <location>
        <begin position="245"/>
        <end position="259"/>
    </location>
</feature>
<keyword evidence="8" id="KW-1185">Reference proteome</keyword>
<proteinExistence type="predicted"/>
<keyword evidence="2 6" id="KW-0812">Transmembrane</keyword>
<keyword evidence="3 6" id="KW-1133">Transmembrane helix</keyword>
<dbReference type="RefSeq" id="WP_114402193.1">
    <property type="nucleotide sequence ID" value="NZ_QPGB01000002.1"/>
</dbReference>
<organism evidence="7 8">
    <name type="scientific">Parvibium lacunae</name>
    <dbReference type="NCBI Taxonomy" id="1888893"/>
    <lineage>
        <taxon>Bacteria</taxon>
        <taxon>Pseudomonadati</taxon>
        <taxon>Pseudomonadota</taxon>
        <taxon>Betaproteobacteria</taxon>
        <taxon>Burkholderiales</taxon>
        <taxon>Alcaligenaceae</taxon>
        <taxon>Parvibium</taxon>
    </lineage>
</organism>
<evidence type="ECO:0000256" key="4">
    <source>
        <dbReference type="ARBA" id="ARBA00023136"/>
    </source>
</evidence>
<dbReference type="PRINTS" id="PR01217">
    <property type="entry name" value="PRICHEXTENSN"/>
</dbReference>
<dbReference type="Pfam" id="PF13103">
    <property type="entry name" value="TonB_2"/>
    <property type="match status" value="1"/>
</dbReference>
<evidence type="ECO:0000256" key="5">
    <source>
        <dbReference type="SAM" id="MobiDB-lite"/>
    </source>
</evidence>